<accession>A0AAJ0CKF4</accession>
<proteinExistence type="predicted"/>
<dbReference type="AlphaFoldDB" id="A0AAJ0CKF4"/>
<sequence length="115" mass="12517">MRFAPVSAFVLLAWSAAAAETDAARDIGGIFPDQRCFTKIKPIPVHARECFATKPNEGVKITAKGVRCYAFQTEKCRLAGKSVDSSEKCHSVKSWGTPKSVRCFVGPHTEGEEAE</sequence>
<keyword evidence="1" id="KW-0732">Signal</keyword>
<gene>
    <name evidence="2" type="ORF">QQS21_008021</name>
</gene>
<organism evidence="2 3">
    <name type="scientific">Conoideocrella luteorostrata</name>
    <dbReference type="NCBI Taxonomy" id="1105319"/>
    <lineage>
        <taxon>Eukaryota</taxon>
        <taxon>Fungi</taxon>
        <taxon>Dikarya</taxon>
        <taxon>Ascomycota</taxon>
        <taxon>Pezizomycotina</taxon>
        <taxon>Sordariomycetes</taxon>
        <taxon>Hypocreomycetidae</taxon>
        <taxon>Hypocreales</taxon>
        <taxon>Clavicipitaceae</taxon>
        <taxon>Conoideocrella</taxon>
    </lineage>
</organism>
<evidence type="ECO:0000256" key="1">
    <source>
        <dbReference type="SAM" id="SignalP"/>
    </source>
</evidence>
<evidence type="ECO:0000313" key="2">
    <source>
        <dbReference type="EMBL" id="KAK2594242.1"/>
    </source>
</evidence>
<feature type="chain" id="PRO_5042490256" evidence="1">
    <location>
        <begin position="20"/>
        <end position="115"/>
    </location>
</feature>
<dbReference type="EMBL" id="JASWJB010000175">
    <property type="protein sequence ID" value="KAK2594242.1"/>
    <property type="molecule type" value="Genomic_DNA"/>
</dbReference>
<comment type="caution">
    <text evidence="2">The sequence shown here is derived from an EMBL/GenBank/DDBJ whole genome shotgun (WGS) entry which is preliminary data.</text>
</comment>
<name>A0AAJ0CKF4_9HYPO</name>
<keyword evidence="3" id="KW-1185">Reference proteome</keyword>
<evidence type="ECO:0000313" key="3">
    <source>
        <dbReference type="Proteomes" id="UP001251528"/>
    </source>
</evidence>
<protein>
    <submittedName>
        <fullName evidence="2">Uncharacterized protein</fullName>
    </submittedName>
</protein>
<feature type="signal peptide" evidence="1">
    <location>
        <begin position="1"/>
        <end position="19"/>
    </location>
</feature>
<dbReference type="Proteomes" id="UP001251528">
    <property type="component" value="Unassembled WGS sequence"/>
</dbReference>
<reference evidence="2" key="1">
    <citation type="submission" date="2023-06" db="EMBL/GenBank/DDBJ databases">
        <title>Conoideocrella luteorostrata (Hypocreales: Clavicipitaceae), a potential biocontrol fungus for elongate hemlock scale in United States Christmas tree production areas.</title>
        <authorList>
            <person name="Barrett H."/>
            <person name="Lovett B."/>
            <person name="Macias A.M."/>
            <person name="Stajich J.E."/>
            <person name="Kasson M.T."/>
        </authorList>
    </citation>
    <scope>NUCLEOTIDE SEQUENCE</scope>
    <source>
        <strain evidence="2">ARSEF 14590</strain>
    </source>
</reference>